<organism evidence="1 2">
    <name type="scientific">Juglans regia</name>
    <name type="common">English walnut</name>
    <dbReference type="NCBI Taxonomy" id="51240"/>
    <lineage>
        <taxon>Eukaryota</taxon>
        <taxon>Viridiplantae</taxon>
        <taxon>Streptophyta</taxon>
        <taxon>Embryophyta</taxon>
        <taxon>Tracheophyta</taxon>
        <taxon>Spermatophyta</taxon>
        <taxon>Magnoliopsida</taxon>
        <taxon>eudicotyledons</taxon>
        <taxon>Gunneridae</taxon>
        <taxon>Pentapetalae</taxon>
        <taxon>rosids</taxon>
        <taxon>fabids</taxon>
        <taxon>Fagales</taxon>
        <taxon>Juglandaceae</taxon>
        <taxon>Juglans</taxon>
    </lineage>
</organism>
<keyword evidence="1" id="KW-1185">Reference proteome</keyword>
<reference evidence="2" key="1">
    <citation type="submission" date="2025-08" db="UniProtKB">
        <authorList>
            <consortium name="RefSeq"/>
        </authorList>
    </citation>
    <scope>IDENTIFICATION</scope>
    <source>
        <tissue evidence="2">Leaves</tissue>
    </source>
</reference>
<gene>
    <name evidence="2" type="primary">LOC108996891</name>
</gene>
<accession>A0A2I4F9Z6</accession>
<dbReference type="Gramene" id="Jr14_07820_p1">
    <property type="protein sequence ID" value="cds.Jr14_07820_p1"/>
    <property type="gene ID" value="Jr14_07820"/>
</dbReference>
<protein>
    <submittedName>
        <fullName evidence="2">Uncharacterized protein LOC108996891</fullName>
    </submittedName>
</protein>
<dbReference type="PANTHER" id="PTHR47481">
    <property type="match status" value="1"/>
</dbReference>
<dbReference type="OrthoDB" id="1912561at2759"/>
<proteinExistence type="predicted"/>
<sequence>MVPYLRGQDLFHFVDGSSKPPSRLLSDKTTVNPNFLAWTKMDQMILSVKISTLSYNLIAQMVGHSTSQVAWSAIEKLFASQSHARVIQLRYQLATISKGASFVFYYFRKLKHLSDTMCAASAPISSDEFTSYLLVDLNSDYDALVTSVTARLELMSPEELYSFLLTLESRLVHSNHLPMSTTLSANYTSSSPHFNNRGRGNYRG</sequence>
<name>A0A2I4F9Z6_JUGRE</name>
<dbReference type="RefSeq" id="XP_018828476.1">
    <property type="nucleotide sequence ID" value="XM_018972931.1"/>
</dbReference>
<dbReference type="STRING" id="51240.A0A2I4F9Z6"/>
<dbReference type="Pfam" id="PF14223">
    <property type="entry name" value="Retrotran_gag_2"/>
    <property type="match status" value="1"/>
</dbReference>
<dbReference type="KEGG" id="jre:108996891"/>
<dbReference type="Proteomes" id="UP000235220">
    <property type="component" value="Chromosome 14"/>
</dbReference>
<dbReference type="GeneID" id="108996891"/>
<dbReference type="AlphaFoldDB" id="A0A2I4F9Z6"/>
<evidence type="ECO:0000313" key="1">
    <source>
        <dbReference type="Proteomes" id="UP000235220"/>
    </source>
</evidence>
<dbReference type="PANTHER" id="PTHR47481:SF10">
    <property type="entry name" value="COPIA-LIKE POLYPROTEIN_RETROTRANSPOSON"/>
    <property type="match status" value="1"/>
</dbReference>
<evidence type="ECO:0000313" key="2">
    <source>
        <dbReference type="RefSeq" id="XP_018828476.1"/>
    </source>
</evidence>